<gene>
    <name evidence="2" type="ORF">EDC25_1501</name>
</gene>
<dbReference type="AlphaFoldDB" id="A0A4R3L0B8"/>
<name>A0A4R3L0B8_9GAMM</name>
<dbReference type="InterPro" id="IPR055876">
    <property type="entry name" value="DUF7453"/>
</dbReference>
<keyword evidence="1" id="KW-0732">Signal</keyword>
<evidence type="ECO:0000313" key="3">
    <source>
        <dbReference type="Proteomes" id="UP000294599"/>
    </source>
</evidence>
<protein>
    <recommendedName>
        <fullName evidence="4">Delta-60 repeat protein</fullName>
    </recommendedName>
</protein>
<sequence length="468" mass="48140">MNLRSVLLLGLGTGVCCAVQAQDSDITIPHRAGLPVGDSIAAAAPGAVQVIYSNLAGHPTAEVPGLPGVGFQPGGGNAHFDRVYGSPNGSWALTAFADLPWTEDEVLLVNGELVVREGTAATWTSGELVGPLDTKVGVNDAGDFVFSTVTNGPAASNAYVVTGGSDGTLGVVAQAGSPAPAMPGVTWGPFLESPTIATDGTVALVAGGLGGVPANENKVVVQGATVLAQIGVTIPGGQIGNEPWQNFDFLDLWTTPDGEHYLVQGDLDGSIDTDDVVVVDGNVVVQEGVVLPGSGFSNPVNNNGIVGVHMTPGGRYFVRGNNVAGIDWVYSDGQLVARLGWPITPLASENWSDRDYADCFFLHVGNSKGDYVIGGVTNGDSRTNGVLVLNGERVLAREGDPVDLDGNGVFDDDLYLDTFGNDDGYLSDSGLFYFVATLRNGAGASAGQAFLSIQLADDVIFSDGFESP</sequence>
<reference evidence="2 3" key="1">
    <citation type="submission" date="2019-03" db="EMBL/GenBank/DDBJ databases">
        <title>Genomic Encyclopedia of Type Strains, Phase IV (KMG-IV): sequencing the most valuable type-strain genomes for metagenomic binning, comparative biology and taxonomic classification.</title>
        <authorList>
            <person name="Goeker M."/>
        </authorList>
    </citation>
    <scope>NUCLEOTIDE SEQUENCE [LARGE SCALE GENOMIC DNA]</scope>
    <source>
        <strain evidence="2 3">DSM 21944</strain>
    </source>
</reference>
<dbReference type="Proteomes" id="UP000294599">
    <property type="component" value="Unassembled WGS sequence"/>
</dbReference>
<dbReference type="Pfam" id="PF24251">
    <property type="entry name" value="DUF7453"/>
    <property type="match status" value="1"/>
</dbReference>
<evidence type="ECO:0000313" key="2">
    <source>
        <dbReference type="EMBL" id="TCS91498.1"/>
    </source>
</evidence>
<keyword evidence="3" id="KW-1185">Reference proteome</keyword>
<proteinExistence type="predicted"/>
<evidence type="ECO:0008006" key="4">
    <source>
        <dbReference type="Google" id="ProtNLM"/>
    </source>
</evidence>
<dbReference type="OrthoDB" id="284486at2"/>
<feature type="chain" id="PRO_5020447558" description="Delta-60 repeat protein" evidence="1">
    <location>
        <begin position="22"/>
        <end position="468"/>
    </location>
</feature>
<feature type="signal peptide" evidence="1">
    <location>
        <begin position="1"/>
        <end position="21"/>
    </location>
</feature>
<evidence type="ECO:0000256" key="1">
    <source>
        <dbReference type="SAM" id="SignalP"/>
    </source>
</evidence>
<accession>A0A4R3L0B8</accession>
<dbReference type="EMBL" id="SMAF01000050">
    <property type="protein sequence ID" value="TCS91498.1"/>
    <property type="molecule type" value="Genomic_DNA"/>
</dbReference>
<organism evidence="2 3">
    <name type="scientific">Pseudofulvimonas gallinarii</name>
    <dbReference type="NCBI Taxonomy" id="634155"/>
    <lineage>
        <taxon>Bacteria</taxon>
        <taxon>Pseudomonadati</taxon>
        <taxon>Pseudomonadota</taxon>
        <taxon>Gammaproteobacteria</taxon>
        <taxon>Lysobacterales</taxon>
        <taxon>Rhodanobacteraceae</taxon>
        <taxon>Pseudofulvimonas</taxon>
    </lineage>
</organism>
<dbReference type="RefSeq" id="WP_132577793.1">
    <property type="nucleotide sequence ID" value="NZ_JBHLWF010000023.1"/>
</dbReference>
<comment type="caution">
    <text evidence="2">The sequence shown here is derived from an EMBL/GenBank/DDBJ whole genome shotgun (WGS) entry which is preliminary data.</text>
</comment>